<name>A0A1H9ZDC0_THASX</name>
<evidence type="ECO:0000256" key="2">
    <source>
        <dbReference type="ARBA" id="ARBA00022643"/>
    </source>
</evidence>
<dbReference type="GO" id="GO:0016491">
    <property type="term" value="F:oxidoreductase activity"/>
    <property type="evidence" value="ECO:0007669"/>
    <property type="project" value="InterPro"/>
</dbReference>
<dbReference type="EMBL" id="FOHK01000002">
    <property type="protein sequence ID" value="SES79618.1"/>
    <property type="molecule type" value="Genomic_DNA"/>
</dbReference>
<evidence type="ECO:0000256" key="1">
    <source>
        <dbReference type="ARBA" id="ARBA00022630"/>
    </source>
</evidence>
<organism evidence="4 5">
    <name type="scientific">Thalassotalea agarivorans</name>
    <name type="common">Thalassomonas agarivorans</name>
    <dbReference type="NCBI Taxonomy" id="349064"/>
    <lineage>
        <taxon>Bacteria</taxon>
        <taxon>Pseudomonadati</taxon>
        <taxon>Pseudomonadota</taxon>
        <taxon>Gammaproteobacteria</taxon>
        <taxon>Alteromonadales</taxon>
        <taxon>Colwelliaceae</taxon>
        <taxon>Thalassotalea</taxon>
    </lineage>
</organism>
<protein>
    <submittedName>
        <fullName evidence="4">Multimeric flavodoxin WrbA</fullName>
    </submittedName>
</protein>
<reference evidence="4 5" key="1">
    <citation type="submission" date="2016-10" db="EMBL/GenBank/DDBJ databases">
        <authorList>
            <person name="de Groot N.N."/>
        </authorList>
    </citation>
    <scope>NUCLEOTIDE SEQUENCE [LARGE SCALE GENOMIC DNA]</scope>
    <source>
        <strain evidence="4 5">DSM 19706</strain>
    </source>
</reference>
<evidence type="ECO:0000259" key="3">
    <source>
        <dbReference type="Pfam" id="PF03358"/>
    </source>
</evidence>
<dbReference type="OrthoDB" id="9805976at2"/>
<dbReference type="AlphaFoldDB" id="A0A1H9ZDC0"/>
<evidence type="ECO:0000313" key="5">
    <source>
        <dbReference type="Proteomes" id="UP000199308"/>
    </source>
</evidence>
<dbReference type="RefSeq" id="WP_093327277.1">
    <property type="nucleotide sequence ID" value="NZ_AP027363.1"/>
</dbReference>
<dbReference type="SUPFAM" id="SSF52218">
    <property type="entry name" value="Flavoproteins"/>
    <property type="match status" value="1"/>
</dbReference>
<proteinExistence type="predicted"/>
<accession>A0A1H9ZDC0</accession>
<dbReference type="Proteomes" id="UP000199308">
    <property type="component" value="Unassembled WGS sequence"/>
</dbReference>
<dbReference type="Gene3D" id="3.40.50.360">
    <property type="match status" value="1"/>
</dbReference>
<dbReference type="PANTHER" id="PTHR43278">
    <property type="entry name" value="NAD(P)H-DEPENDENT FMN-CONTAINING OXIDOREDUCTASE YWQN-RELATED"/>
    <property type="match status" value="1"/>
</dbReference>
<dbReference type="Pfam" id="PF03358">
    <property type="entry name" value="FMN_red"/>
    <property type="match status" value="1"/>
</dbReference>
<keyword evidence="5" id="KW-1185">Reference proteome</keyword>
<dbReference type="PANTHER" id="PTHR43278:SF4">
    <property type="entry name" value="NAD(P)H-DEPENDENT FMN-CONTAINING OXIDOREDUCTASE YWQN-RELATED"/>
    <property type="match status" value="1"/>
</dbReference>
<dbReference type="STRING" id="349064.SAMN05660429_00408"/>
<dbReference type="InterPro" id="IPR051796">
    <property type="entry name" value="ISF_SsuE-like"/>
</dbReference>
<feature type="domain" description="NADPH-dependent FMN reductase-like" evidence="3">
    <location>
        <begin position="1"/>
        <end position="142"/>
    </location>
</feature>
<dbReference type="InterPro" id="IPR005025">
    <property type="entry name" value="FMN_Rdtase-like_dom"/>
</dbReference>
<sequence>MKIAIVLGTSRRNGNTANLVEYFIEQYPAQCTLFHLSNYDIAPYDYNFNNQDDDFLPLITNIIENYDAIILASPVYWYAPSAQMKVFMDRLSDLLVINKPLGRKLKGMSAGVIATGVVSKPNTCFEEIFRATFNYLHMPYIGMLYCTYADEIENIASHQQYLDKHVSTYVTTAFA</sequence>
<dbReference type="InterPro" id="IPR029039">
    <property type="entry name" value="Flavoprotein-like_sf"/>
</dbReference>
<gene>
    <name evidence="4" type="ORF">SAMN05660429_00408</name>
</gene>
<keyword evidence="2" id="KW-0288">FMN</keyword>
<keyword evidence="1" id="KW-0285">Flavoprotein</keyword>
<evidence type="ECO:0000313" key="4">
    <source>
        <dbReference type="EMBL" id="SES79618.1"/>
    </source>
</evidence>